<evidence type="ECO:0000256" key="3">
    <source>
        <dbReference type="ARBA" id="ARBA00023212"/>
    </source>
</evidence>
<comment type="similarity">
    <text evidence="4">Belongs to the CEP135/TSGA10 family.</text>
</comment>
<organism evidence="6 7">
    <name type="scientific">Hymenochirus boettgeri</name>
    <name type="common">Congo dwarf clawed frog</name>
    <dbReference type="NCBI Taxonomy" id="247094"/>
    <lineage>
        <taxon>Eukaryota</taxon>
        <taxon>Metazoa</taxon>
        <taxon>Chordata</taxon>
        <taxon>Craniata</taxon>
        <taxon>Vertebrata</taxon>
        <taxon>Euteleostomi</taxon>
        <taxon>Amphibia</taxon>
        <taxon>Batrachia</taxon>
        <taxon>Anura</taxon>
        <taxon>Pipoidea</taxon>
        <taxon>Pipidae</taxon>
        <taxon>Pipinae</taxon>
        <taxon>Hymenochirus</taxon>
    </lineage>
</organism>
<name>A0A8T2IFZ1_9PIPI</name>
<dbReference type="OrthoDB" id="10254663at2759"/>
<dbReference type="PANTHER" id="PTHR20544:SF1">
    <property type="entry name" value="CENTROSOMAL PROTEIN 135KDA"/>
    <property type="match status" value="1"/>
</dbReference>
<dbReference type="GO" id="GO:0005814">
    <property type="term" value="C:centriole"/>
    <property type="evidence" value="ECO:0007669"/>
    <property type="project" value="UniProtKB-SubCell"/>
</dbReference>
<gene>
    <name evidence="6" type="ORF">GDO86_018495</name>
</gene>
<proteinExistence type="inferred from homology"/>
<comment type="subcellular location">
    <subcellularLocation>
        <location evidence="1">Cytoplasm</location>
        <location evidence="1">Cytoskeleton</location>
        <location evidence="1">Microtubule organizing center</location>
        <location evidence="1">Centrosome</location>
        <location evidence="1">Centriole</location>
    </subcellularLocation>
</comment>
<protein>
    <submittedName>
        <fullName evidence="6">Uncharacterized protein</fullName>
    </submittedName>
</protein>
<dbReference type="EMBL" id="JAACNH010001577">
    <property type="protein sequence ID" value="KAG8430094.1"/>
    <property type="molecule type" value="Genomic_DNA"/>
</dbReference>
<reference evidence="6" key="1">
    <citation type="thesis" date="2020" institute="ProQuest LLC" country="789 East Eisenhower Parkway, Ann Arbor, MI, USA">
        <title>Comparative Genomics and Chromosome Evolution.</title>
        <authorList>
            <person name="Mudd A.B."/>
        </authorList>
    </citation>
    <scope>NUCLEOTIDE SEQUENCE</scope>
    <source>
        <strain evidence="6">Female2</strain>
        <tissue evidence="6">Blood</tissue>
    </source>
</reference>
<dbReference type="PANTHER" id="PTHR20544">
    <property type="entry name" value="CENTROSOMAL PROTEIN CEP135"/>
    <property type="match status" value="1"/>
</dbReference>
<dbReference type="Gene3D" id="1.10.287.1490">
    <property type="match status" value="1"/>
</dbReference>
<dbReference type="Proteomes" id="UP000812440">
    <property type="component" value="Unassembled WGS sequence"/>
</dbReference>
<keyword evidence="3" id="KW-0206">Cytoskeleton</keyword>
<keyword evidence="5" id="KW-0175">Coiled coil</keyword>
<evidence type="ECO:0000256" key="2">
    <source>
        <dbReference type="ARBA" id="ARBA00022490"/>
    </source>
</evidence>
<evidence type="ECO:0000256" key="1">
    <source>
        <dbReference type="ARBA" id="ARBA00004114"/>
    </source>
</evidence>
<evidence type="ECO:0000313" key="7">
    <source>
        <dbReference type="Proteomes" id="UP000812440"/>
    </source>
</evidence>
<comment type="caution">
    <text evidence="6">The sequence shown here is derived from an EMBL/GenBank/DDBJ whole genome shotgun (WGS) entry which is preliminary data.</text>
</comment>
<accession>A0A8T2IFZ1</accession>
<evidence type="ECO:0000256" key="4">
    <source>
        <dbReference type="ARBA" id="ARBA00038123"/>
    </source>
</evidence>
<dbReference type="AlphaFoldDB" id="A0A8T2IFZ1"/>
<feature type="non-terminal residue" evidence="6">
    <location>
        <position position="188"/>
    </location>
</feature>
<keyword evidence="7" id="KW-1185">Reference proteome</keyword>
<evidence type="ECO:0000256" key="5">
    <source>
        <dbReference type="SAM" id="Coils"/>
    </source>
</evidence>
<evidence type="ECO:0000313" key="6">
    <source>
        <dbReference type="EMBL" id="KAG8430094.1"/>
    </source>
</evidence>
<dbReference type="InterPro" id="IPR051877">
    <property type="entry name" value="Centriole_BasalBody_StrucProt"/>
</dbReference>
<feature type="coiled-coil region" evidence="5">
    <location>
        <begin position="1"/>
        <end position="137"/>
    </location>
</feature>
<keyword evidence="2" id="KW-0963">Cytoplasm</keyword>
<sequence length="188" mass="22129">IEYLQKANRELENKVQDLLETRHNVTSEVVDLSTKNEQLCKELTEIDQLAHKLERDKEIVLETADAEIEEAKSEIESLQMQIHTLESTLSRLKTEHSTCEFEKNKLTAELDKRANENQKLESLLNHVEHEKQRLSNKVEKQFLSERELVLEVERMRTLYGIKRSDRSPSRLDSFVKSLEEREITLKTK</sequence>